<protein>
    <submittedName>
        <fullName evidence="3">Plasmid recombination protein</fullName>
    </submittedName>
</protein>
<feature type="coiled-coil region" evidence="2">
    <location>
        <begin position="321"/>
        <end position="355"/>
    </location>
</feature>
<organism evidence="3 4">
    <name type="scientific">Ruminococcus difficilis</name>
    <dbReference type="NCBI Taxonomy" id="2763069"/>
    <lineage>
        <taxon>Bacteria</taxon>
        <taxon>Bacillati</taxon>
        <taxon>Bacillota</taxon>
        <taxon>Clostridia</taxon>
        <taxon>Eubacteriales</taxon>
        <taxon>Oscillospiraceae</taxon>
        <taxon>Ruminococcus</taxon>
    </lineage>
</organism>
<evidence type="ECO:0000256" key="2">
    <source>
        <dbReference type="SAM" id="Coils"/>
    </source>
</evidence>
<dbReference type="Pfam" id="PF01076">
    <property type="entry name" value="Mob_Pre"/>
    <property type="match status" value="1"/>
</dbReference>
<comment type="caution">
    <text evidence="3">The sequence shown here is derived from an EMBL/GenBank/DDBJ whole genome shotgun (WGS) entry which is preliminary data.</text>
</comment>
<comment type="similarity">
    <text evidence="1">Belongs to the plasmid mobilization pre family.</text>
</comment>
<dbReference type="RefSeq" id="WP_201426715.1">
    <property type="nucleotide sequence ID" value="NZ_JAEQMG010000035.1"/>
</dbReference>
<dbReference type="GO" id="GO:0003677">
    <property type="term" value="F:DNA binding"/>
    <property type="evidence" value="ECO:0007669"/>
    <property type="project" value="InterPro"/>
</dbReference>
<evidence type="ECO:0000313" key="3">
    <source>
        <dbReference type="EMBL" id="MBK6087410.1"/>
    </source>
</evidence>
<dbReference type="GO" id="GO:0006310">
    <property type="term" value="P:DNA recombination"/>
    <property type="evidence" value="ECO:0007669"/>
    <property type="project" value="InterPro"/>
</dbReference>
<dbReference type="AlphaFoldDB" id="A0A934WR38"/>
<feature type="coiled-coil region" evidence="2">
    <location>
        <begin position="243"/>
        <end position="270"/>
    </location>
</feature>
<accession>A0A934WR38</accession>
<proteinExistence type="inferred from homology"/>
<dbReference type="Proteomes" id="UP000633365">
    <property type="component" value="Unassembled WGS sequence"/>
</dbReference>
<keyword evidence="2" id="KW-0175">Coiled coil</keyword>
<dbReference type="CDD" id="cd17242">
    <property type="entry name" value="MobM_relaxase"/>
    <property type="match status" value="1"/>
</dbReference>
<keyword evidence="4" id="KW-1185">Reference proteome</keyword>
<reference evidence="3" key="1">
    <citation type="submission" date="2021-01" db="EMBL/GenBank/DDBJ databases">
        <title>Genome public.</title>
        <authorList>
            <person name="Liu C."/>
            <person name="Sun Q."/>
        </authorList>
    </citation>
    <scope>NUCLEOTIDE SEQUENCE</scope>
    <source>
        <strain evidence="3">M6</strain>
    </source>
</reference>
<dbReference type="InterPro" id="IPR001668">
    <property type="entry name" value="Mob_Pre"/>
</dbReference>
<name>A0A934WR38_9FIRM</name>
<evidence type="ECO:0000313" key="4">
    <source>
        <dbReference type="Proteomes" id="UP000633365"/>
    </source>
</evidence>
<dbReference type="Gene3D" id="3.30.930.30">
    <property type="match status" value="1"/>
</dbReference>
<sequence>MSCARVQTYTAAKISAAEKHNERKNSDYSNINVVPERIPMNVHFKSPGDKTYMQILKDMEAEGKVSRRGLRADAVLFDEIIFDVNTIYFEERGGYEYATKFFAEAYHYACEKYGEENIISAVMHADEINKAVSDEVGHPVYHYHMHLIALPVVEKEIRWSKRCKDPALVGTVKEVIRQISHSKKWESREPLLTESGEPIMRKNGKPKFRPSYSILQDEFFRHMTDHGFMGFDRGREGSTAEHLTSLQYQIDKDKERLAKIESNIQKAKIEYEPVKGISKTFQEIETAGKKNPLTGNYSVTKEDYGQLVSLAKEGITSRVKIHDLRKKEKHLQDQANQYRSAFNRLQERYDKLTEKCRPFLRGLEHFPDVVQRFIEHISFLLNEKEKEQRRRLPIARSDQDR</sequence>
<evidence type="ECO:0000256" key="1">
    <source>
        <dbReference type="ARBA" id="ARBA00010657"/>
    </source>
</evidence>
<dbReference type="EMBL" id="JAEQMG010000035">
    <property type="protein sequence ID" value="MBK6087410.1"/>
    <property type="molecule type" value="Genomic_DNA"/>
</dbReference>
<gene>
    <name evidence="3" type="ORF">JKK62_01890</name>
</gene>